<dbReference type="PANTHER" id="PTHR30050">
    <property type="entry name" value="CHROMOSOMAL REPLICATION INITIATOR PROTEIN DNAA"/>
    <property type="match status" value="1"/>
</dbReference>
<comment type="caution">
    <text evidence="4">The sequence shown here is derived from an EMBL/GenBank/DDBJ whole genome shotgun (WGS) entry which is preliminary data.</text>
</comment>
<dbReference type="GO" id="GO:0006260">
    <property type="term" value="P:DNA replication"/>
    <property type="evidence" value="ECO:0007669"/>
    <property type="project" value="TreeGrafter"/>
</dbReference>
<dbReference type="CDD" id="cd00009">
    <property type="entry name" value="AAA"/>
    <property type="match status" value="1"/>
</dbReference>
<dbReference type="InterPro" id="IPR028350">
    <property type="entry name" value="DNAC/IstB-like"/>
</dbReference>
<dbReference type="Proteomes" id="UP000033452">
    <property type="component" value="Unassembled WGS sequence"/>
</dbReference>
<evidence type="ECO:0000256" key="1">
    <source>
        <dbReference type="ARBA" id="ARBA00022741"/>
    </source>
</evidence>
<name>A0A0F4QEC3_9GAMM</name>
<sequence>MSDRLIEQLRQLKLTQLSQALEQQRQQPNTYHELSFEERLELLLAHELLGRENNRIQRLRKQAKFRLNAPPEELNYTLQRGLSKAQGAELFSGLYLRQQQNILITGATGCGKTYLACALGEQACRSQIGVRYYRLGRLLDELHSARLDGSYNRLMGRLNKTPLLILDDWGLEALSQEQAKELLEVMEDRYQVSSTIIASQVPVANWHSLINNPTIADALLDRLVHNGHKIELKGESLRKSPLTQPDHTG</sequence>
<keyword evidence="5" id="KW-1185">Reference proteome</keyword>
<dbReference type="NCBIfam" id="NF038214">
    <property type="entry name" value="IS21_help_AAA"/>
    <property type="match status" value="1"/>
</dbReference>
<evidence type="ECO:0000313" key="5">
    <source>
        <dbReference type="Proteomes" id="UP000033452"/>
    </source>
</evidence>
<dbReference type="AlphaFoldDB" id="A0A0F4QEC3"/>
<proteinExistence type="predicted"/>
<keyword evidence="2" id="KW-0067">ATP-binding</keyword>
<protein>
    <recommendedName>
        <fullName evidence="3">IstB-like ATP-binding domain-containing protein</fullName>
    </recommendedName>
</protein>
<dbReference type="InterPro" id="IPR047661">
    <property type="entry name" value="IstB"/>
</dbReference>
<gene>
    <name evidence="4" type="ORF">TW77_23205</name>
</gene>
<dbReference type="OrthoDB" id="8150723at2"/>
<dbReference type="Pfam" id="PF01695">
    <property type="entry name" value="IstB_IS21"/>
    <property type="match status" value="1"/>
</dbReference>
<feature type="domain" description="IstB-like ATP-binding" evidence="3">
    <location>
        <begin position="8"/>
        <end position="239"/>
    </location>
</feature>
<evidence type="ECO:0000259" key="3">
    <source>
        <dbReference type="Pfam" id="PF01695"/>
    </source>
</evidence>
<organism evidence="4 5">
    <name type="scientific">Pseudoalteromonas rubra</name>
    <dbReference type="NCBI Taxonomy" id="43658"/>
    <lineage>
        <taxon>Bacteria</taxon>
        <taxon>Pseudomonadati</taxon>
        <taxon>Pseudomonadota</taxon>
        <taxon>Gammaproteobacteria</taxon>
        <taxon>Alteromonadales</taxon>
        <taxon>Pseudoalteromonadaceae</taxon>
        <taxon>Pseudoalteromonas</taxon>
    </lineage>
</organism>
<dbReference type="SUPFAM" id="SSF52540">
    <property type="entry name" value="P-loop containing nucleoside triphosphate hydrolases"/>
    <property type="match status" value="1"/>
</dbReference>
<dbReference type="EMBL" id="JXYA01000082">
    <property type="protein sequence ID" value="KJZ05007.1"/>
    <property type="molecule type" value="Genomic_DNA"/>
</dbReference>
<dbReference type="InterPro" id="IPR002611">
    <property type="entry name" value="IstB_ATP-bd"/>
</dbReference>
<evidence type="ECO:0000256" key="2">
    <source>
        <dbReference type="ARBA" id="ARBA00022840"/>
    </source>
</evidence>
<dbReference type="PIRSF" id="PIRSF003073">
    <property type="entry name" value="DNAC_TnpB_IstB"/>
    <property type="match status" value="1"/>
</dbReference>
<keyword evidence="1" id="KW-0547">Nucleotide-binding</keyword>
<reference evidence="4 5" key="1">
    <citation type="journal article" date="2015" name="BMC Genomics">
        <title>Genome mining reveals unlocked bioactive potential of marine Gram-negative bacteria.</title>
        <authorList>
            <person name="Machado H."/>
            <person name="Sonnenschein E.C."/>
            <person name="Melchiorsen J."/>
            <person name="Gram L."/>
        </authorList>
    </citation>
    <scope>NUCLEOTIDE SEQUENCE [LARGE SCALE GENOMIC DNA]</scope>
    <source>
        <strain evidence="4 5">S2471</strain>
    </source>
</reference>
<dbReference type="InterPro" id="IPR027417">
    <property type="entry name" value="P-loop_NTPase"/>
</dbReference>
<dbReference type="Gene3D" id="3.40.50.300">
    <property type="entry name" value="P-loop containing nucleotide triphosphate hydrolases"/>
    <property type="match status" value="1"/>
</dbReference>
<dbReference type="PATRIC" id="fig|43658.5.peg.4909"/>
<evidence type="ECO:0000313" key="4">
    <source>
        <dbReference type="EMBL" id="KJZ05007.1"/>
    </source>
</evidence>
<dbReference type="RefSeq" id="WP_046007347.1">
    <property type="nucleotide sequence ID" value="NZ_JXYA01000082.1"/>
</dbReference>
<accession>A0A0F4QEC3</accession>
<dbReference type="GO" id="GO:0005524">
    <property type="term" value="F:ATP binding"/>
    <property type="evidence" value="ECO:0007669"/>
    <property type="project" value="UniProtKB-KW"/>
</dbReference>
<dbReference type="PANTHER" id="PTHR30050:SF4">
    <property type="entry name" value="ATP-BINDING PROTEIN RV3427C IN INSERTION SEQUENCE-RELATED"/>
    <property type="match status" value="1"/>
</dbReference>